<proteinExistence type="predicted"/>
<feature type="region of interest" description="Disordered" evidence="2">
    <location>
        <begin position="450"/>
        <end position="472"/>
    </location>
</feature>
<comment type="caution">
    <text evidence="3">The sequence shown here is derived from an EMBL/GenBank/DDBJ whole genome shotgun (WGS) entry which is preliminary data.</text>
</comment>
<feature type="coiled-coil region" evidence="1">
    <location>
        <begin position="372"/>
        <end position="406"/>
    </location>
</feature>
<dbReference type="Proteomes" id="UP000327044">
    <property type="component" value="Unassembled WGS sequence"/>
</dbReference>
<evidence type="ECO:0000313" key="4">
    <source>
        <dbReference type="Proteomes" id="UP000327044"/>
    </source>
</evidence>
<evidence type="ECO:0000313" key="3">
    <source>
        <dbReference type="EMBL" id="KAB0792270.1"/>
    </source>
</evidence>
<dbReference type="AlphaFoldDB" id="A0A5N4A4M5"/>
<sequence>MESNDNSETKIANKRITGEVVTQSILAMLQDKNKFISMLKEQIQNQKSQLQFYLHRGLSSPQIMSFAGNCIPVMAEENLHLNLALNQFCRKNGVKSKIMSLHERMTSVERRIVRVANSQEEMVETLRKFPRETEWLPKILESNDVLRTELEAFRTCCNRLILIEDERNCLGLFSFARPRLLEQVYSVPAPQRINYNTLLVALNEKTSLEKELAEIKKEQRGLILRLNTIKSPDQSVLGDSSNYFPKLARLKEVNGLLAAKVSELEQDARCKQMLENKMETLICDYQTYRDKTSKQLSELNTKLGFTLTENERLTQTLKKYQTYHAEINSLRASIAKMEVIRNERDYFKSKVEDLKSIRDTYTQLIEQPFAALRDQEMVVKDQERHIAALEKERAVYRVEIANLKMLLEESDAQIRKMMDVIKLPGQNQETCTEFSAKSYRDFGCNSEADYPEALNPAKRPPNPDEDNGPSNVQKAAIPVTSLNVQTLNSQGIVETLKAIVESTSPVDGVIQLSNSSAFTVRLTCGSQNAPAAVAGNQEIVRQSNNRIKCSTIVMDEFELMKDSSNEALVGRLPSIHNRDVEEQTSEVEEKPPSNRSFGCMFRERGVRDETCNTISSVDELDFDDLSDECNLRERFKHLVGNNIAVQMFDLFTDPCERYALE</sequence>
<keyword evidence="1" id="KW-0175">Coiled coil</keyword>
<protein>
    <submittedName>
        <fullName evidence="3">Uncharacterized protein</fullName>
    </submittedName>
</protein>
<name>A0A5N4A4M5_PHOPY</name>
<accession>A0A5N4A4M5</accession>
<feature type="coiled-coil region" evidence="1">
    <location>
        <begin position="198"/>
        <end position="291"/>
    </location>
</feature>
<organism evidence="3 4">
    <name type="scientific">Photinus pyralis</name>
    <name type="common">Common eastern firefly</name>
    <name type="synonym">Lampyris pyralis</name>
    <dbReference type="NCBI Taxonomy" id="7054"/>
    <lineage>
        <taxon>Eukaryota</taxon>
        <taxon>Metazoa</taxon>
        <taxon>Ecdysozoa</taxon>
        <taxon>Arthropoda</taxon>
        <taxon>Hexapoda</taxon>
        <taxon>Insecta</taxon>
        <taxon>Pterygota</taxon>
        <taxon>Neoptera</taxon>
        <taxon>Endopterygota</taxon>
        <taxon>Coleoptera</taxon>
        <taxon>Polyphaga</taxon>
        <taxon>Elateriformia</taxon>
        <taxon>Elateroidea</taxon>
        <taxon>Lampyridae</taxon>
        <taxon>Lampyrinae</taxon>
        <taxon>Photinus</taxon>
    </lineage>
</organism>
<dbReference type="EMBL" id="VVIM01000010">
    <property type="protein sequence ID" value="KAB0792270.1"/>
    <property type="molecule type" value="Genomic_DNA"/>
</dbReference>
<evidence type="ECO:0000256" key="2">
    <source>
        <dbReference type="SAM" id="MobiDB-lite"/>
    </source>
</evidence>
<dbReference type="InParanoid" id="A0A5N4A4M5"/>
<keyword evidence="4" id="KW-1185">Reference proteome</keyword>
<evidence type="ECO:0000256" key="1">
    <source>
        <dbReference type="SAM" id="Coils"/>
    </source>
</evidence>
<gene>
    <name evidence="3" type="ORF">PPYR_14229</name>
</gene>
<reference evidence="3 4" key="1">
    <citation type="journal article" date="2018" name="Elife">
        <title>Firefly genomes illuminate parallel origins of bioluminescence in beetles.</title>
        <authorList>
            <person name="Fallon T.R."/>
            <person name="Lower S.E."/>
            <person name="Chang C.H."/>
            <person name="Bessho-Uehara M."/>
            <person name="Martin G.J."/>
            <person name="Bewick A.J."/>
            <person name="Behringer M."/>
            <person name="Debat H.J."/>
            <person name="Wong I."/>
            <person name="Day J.C."/>
            <person name="Suvorov A."/>
            <person name="Silva C.J."/>
            <person name="Stanger-Hall K.F."/>
            <person name="Hall D.W."/>
            <person name="Schmitz R.J."/>
            <person name="Nelson D.R."/>
            <person name="Lewis S.M."/>
            <person name="Shigenobu S."/>
            <person name="Bybee S.M."/>
            <person name="Larracuente A.M."/>
            <person name="Oba Y."/>
            <person name="Weng J.K."/>
        </authorList>
    </citation>
    <scope>NUCLEOTIDE SEQUENCE [LARGE SCALE GENOMIC DNA]</scope>
    <source>
        <strain evidence="3">1611_PpyrPB1</strain>
        <tissue evidence="3">Whole body</tissue>
    </source>
</reference>